<dbReference type="GO" id="GO:0006397">
    <property type="term" value="P:mRNA processing"/>
    <property type="evidence" value="ECO:0007669"/>
    <property type="project" value="UniProtKB-UniRule"/>
</dbReference>
<evidence type="ECO:0000256" key="5">
    <source>
        <dbReference type="ARBA" id="ARBA00022792"/>
    </source>
</evidence>
<evidence type="ECO:0000259" key="11">
    <source>
        <dbReference type="Pfam" id="PF10443"/>
    </source>
</evidence>
<evidence type="ECO:0000313" key="12">
    <source>
        <dbReference type="EMBL" id="OLY81002.1"/>
    </source>
</evidence>
<dbReference type="GO" id="GO:0005743">
    <property type="term" value="C:mitochondrial inner membrane"/>
    <property type="evidence" value="ECO:0007669"/>
    <property type="project" value="UniProtKB-SubCell"/>
</dbReference>
<reference evidence="12 13" key="1">
    <citation type="journal article" date="2016" name="Mol. Biol. Evol.">
        <title>Genome-Wide Survey of Gut Fungi (Harpellales) Reveals the First Horizontally Transferred Ubiquitin Gene from a Mosquito Host.</title>
        <authorList>
            <person name="Wang Y."/>
            <person name="White M.M."/>
            <person name="Kvist S."/>
            <person name="Moncalvo J.M."/>
        </authorList>
    </citation>
    <scope>NUCLEOTIDE SEQUENCE [LARGE SCALE GENOMIC DNA]</scope>
    <source>
        <strain evidence="12 13">ALG-7-W6</strain>
    </source>
</reference>
<comment type="function">
    <text evidence="9 10">Plays a role in maintaining the mitochondrial genome and in controlling the mtDNA escape. Involved in the regulation of mtDNA nucleotide structure and number. May have a dispensable role in early maturation of pre-rRNA.</text>
</comment>
<evidence type="ECO:0000256" key="7">
    <source>
        <dbReference type="ARBA" id="ARBA00023128"/>
    </source>
</evidence>
<dbReference type="Proteomes" id="UP000187455">
    <property type="component" value="Unassembled WGS sequence"/>
</dbReference>
<gene>
    <name evidence="12" type="ORF">AYI68_g4897</name>
</gene>
<comment type="similarity">
    <text evidence="2 10">Belongs to the YME2 family.</text>
</comment>
<name>A0A1R0GVT2_9FUNG</name>
<evidence type="ECO:0000256" key="4">
    <source>
        <dbReference type="ARBA" id="ARBA00022692"/>
    </source>
</evidence>
<evidence type="ECO:0000256" key="9">
    <source>
        <dbReference type="ARBA" id="ARBA00025276"/>
    </source>
</evidence>
<dbReference type="InterPro" id="IPR018850">
    <property type="entry name" value="Mt_escape_2_C"/>
</dbReference>
<keyword evidence="4" id="KW-0812">Transmembrane</keyword>
<dbReference type="PANTHER" id="PTHR32198">
    <property type="entry name" value="MITOCHONDRIAL ESCAPE PROTEIN 2"/>
    <property type="match status" value="1"/>
</dbReference>
<keyword evidence="5 10" id="KW-0999">Mitochondrion inner membrane</keyword>
<dbReference type="Pfam" id="PF10443">
    <property type="entry name" value="RNA12"/>
    <property type="match status" value="1"/>
</dbReference>
<keyword evidence="7 10" id="KW-0496">Mitochondrion</keyword>
<keyword evidence="10" id="KW-0507">mRNA processing</keyword>
<dbReference type="PANTHER" id="PTHR32198:SF2">
    <property type="entry name" value="MITOCHONDRIAL ESCAPE PROTEIN 2"/>
    <property type="match status" value="1"/>
</dbReference>
<proteinExistence type="inferred from homology"/>
<organism evidence="12 13">
    <name type="scientific">Smittium mucronatum</name>
    <dbReference type="NCBI Taxonomy" id="133383"/>
    <lineage>
        <taxon>Eukaryota</taxon>
        <taxon>Fungi</taxon>
        <taxon>Fungi incertae sedis</taxon>
        <taxon>Zoopagomycota</taxon>
        <taxon>Kickxellomycotina</taxon>
        <taxon>Harpellomycetes</taxon>
        <taxon>Harpellales</taxon>
        <taxon>Legeriomycetaceae</taxon>
        <taxon>Smittium</taxon>
    </lineage>
</organism>
<protein>
    <recommendedName>
        <fullName evidence="3 10">Mitochondrial escape protein 2</fullName>
    </recommendedName>
</protein>
<keyword evidence="6" id="KW-1133">Transmembrane helix</keyword>
<evidence type="ECO:0000256" key="3">
    <source>
        <dbReference type="ARBA" id="ARBA00020222"/>
    </source>
</evidence>
<dbReference type="EMBL" id="LSSL01002889">
    <property type="protein sequence ID" value="OLY81002.1"/>
    <property type="molecule type" value="Genomic_DNA"/>
</dbReference>
<evidence type="ECO:0000256" key="2">
    <source>
        <dbReference type="ARBA" id="ARBA00010320"/>
    </source>
</evidence>
<evidence type="ECO:0000313" key="13">
    <source>
        <dbReference type="Proteomes" id="UP000187455"/>
    </source>
</evidence>
<dbReference type="OrthoDB" id="5575765at2759"/>
<feature type="domain" description="Mitochondrial escape protein 2 C-terminal" evidence="11">
    <location>
        <begin position="2"/>
        <end position="300"/>
    </location>
</feature>
<comment type="subcellular location">
    <subcellularLocation>
        <location evidence="1 10">Mitochondrion inner membrane</location>
        <topology evidence="1 10">Single-pass membrane protein</topology>
    </subcellularLocation>
</comment>
<keyword evidence="10" id="KW-0694">RNA-binding</keyword>
<evidence type="ECO:0000256" key="10">
    <source>
        <dbReference type="RuleBase" id="RU367108"/>
    </source>
</evidence>
<keyword evidence="8" id="KW-0472">Membrane</keyword>
<dbReference type="AlphaFoldDB" id="A0A1R0GVT2"/>
<evidence type="ECO:0000256" key="6">
    <source>
        <dbReference type="ARBA" id="ARBA00022989"/>
    </source>
</evidence>
<accession>A0A1R0GVT2</accession>
<evidence type="ECO:0000256" key="8">
    <source>
        <dbReference type="ARBA" id="ARBA00023136"/>
    </source>
</evidence>
<sequence>MELVYEAIRTKKYVLEIDTKKLSQTSNISEELELLASMVGYKPYFGFSYQIILLIDKLLSSTTGQSSGLSGTPASRFSEILDSTANAIDSIRLKQLSIAEKNIKDSEYDVSINMTSEKDMVNSADSQNRDLPVISSDFEQSLKNLNTAEDAVNSLKHGIVDNNTISLNSFIPSDEIPVVLISHFENRPTVFSEELMSWAARLVTSGSAHVIFTSNNVSVYRDLQQEIPLKALTILTLGDASLENSLFYVYSRLRKNDQLDSSTSFEEFSNIHRNYLNPIGGRLVDLDYYTQGLIRGKTPEGKNSFNNVIKSQKP</sequence>
<comment type="caution">
    <text evidence="12">The sequence shown here is derived from an EMBL/GenBank/DDBJ whole genome shotgun (WGS) entry which is preliminary data.</text>
</comment>
<evidence type="ECO:0000256" key="1">
    <source>
        <dbReference type="ARBA" id="ARBA00004434"/>
    </source>
</evidence>
<dbReference type="InterPro" id="IPR039627">
    <property type="entry name" value="Yme2_C"/>
</dbReference>
<dbReference type="STRING" id="133383.A0A1R0GVT2"/>
<dbReference type="GO" id="GO:0003723">
    <property type="term" value="F:RNA binding"/>
    <property type="evidence" value="ECO:0007669"/>
    <property type="project" value="UniProtKB-UniRule"/>
</dbReference>
<keyword evidence="13" id="KW-1185">Reference proteome</keyword>